<name>A0A3B0AUX9_9BACL</name>
<reference evidence="1 2" key="1">
    <citation type="journal article" date="2007" name="Int. J. Syst. Evol. Microbiol.">
        <title>Paenibacillus ginsengarvi sp. nov., isolated from soil from ginseng cultivation.</title>
        <authorList>
            <person name="Yoon M.H."/>
            <person name="Ten L.N."/>
            <person name="Im W.T."/>
        </authorList>
    </citation>
    <scope>NUCLEOTIDE SEQUENCE [LARGE SCALE GENOMIC DNA]</scope>
    <source>
        <strain evidence="1 2">KCTC 13059</strain>
    </source>
</reference>
<evidence type="ECO:0000313" key="2">
    <source>
        <dbReference type="Proteomes" id="UP000282311"/>
    </source>
</evidence>
<dbReference type="SUPFAM" id="SSF48239">
    <property type="entry name" value="Terpenoid cyclases/Protein prenyltransferases"/>
    <property type="match status" value="2"/>
</dbReference>
<proteinExistence type="predicted"/>
<evidence type="ECO:0000313" key="1">
    <source>
        <dbReference type="EMBL" id="RKN64318.1"/>
    </source>
</evidence>
<dbReference type="AlphaFoldDB" id="A0A3B0AUX9"/>
<comment type="caution">
    <text evidence="1">The sequence shown here is derived from an EMBL/GenBank/DDBJ whole genome shotgun (WGS) entry which is preliminary data.</text>
</comment>
<dbReference type="EMBL" id="RBAH01000043">
    <property type="protein sequence ID" value="RKN64318.1"/>
    <property type="molecule type" value="Genomic_DNA"/>
</dbReference>
<gene>
    <name evidence="1" type="ORF">D7M11_34075</name>
</gene>
<dbReference type="InterPro" id="IPR008930">
    <property type="entry name" value="Terpenoid_cyclase/PrenylTrfase"/>
</dbReference>
<keyword evidence="2" id="KW-1185">Reference proteome</keyword>
<organism evidence="1 2">
    <name type="scientific">Paenibacillus ginsengarvi</name>
    <dbReference type="NCBI Taxonomy" id="400777"/>
    <lineage>
        <taxon>Bacteria</taxon>
        <taxon>Bacillati</taxon>
        <taxon>Bacillota</taxon>
        <taxon>Bacilli</taxon>
        <taxon>Bacillales</taxon>
        <taxon>Paenibacillaceae</taxon>
        <taxon>Paenibacillus</taxon>
    </lineage>
</organism>
<evidence type="ECO:0008006" key="3">
    <source>
        <dbReference type="Google" id="ProtNLM"/>
    </source>
</evidence>
<dbReference type="Proteomes" id="UP000282311">
    <property type="component" value="Unassembled WGS sequence"/>
</dbReference>
<accession>A0A3B0AUX9</accession>
<protein>
    <recommendedName>
        <fullName evidence="3">Heparinase</fullName>
    </recommendedName>
</protein>
<sequence length="580" mass="64932">MFPSFQTEAAEMRDVLRRYVPVIRTWTTPDGHLPDPYETIYSENYAPANAAAVLAAVCSSSRTEEAAKLLEQMLARTVTLLGDKQGVTPFCRVFLYHYGLMALLLAPEPDRSRLVGRFGGVLAAYEDDCVVVNTNCAALQWSMELFTEMLGLRPANRELLRHRLTFIARAQLGSGFINDEVTEKQIHDGMPIAYHAFTLFLLLGAIAMIKNWPEELEAERLEAERIIRSGMLWLRHTVTPDGAFAMIERSSYQTFTWGALTALLAYTAPGGEYGATVDAAFRNWLPYAHEDGTYGCTPNLLPHSLRVGFETYTHLNMYNLLGLTGIAVAERVLERGIRLPEAMSSEAAESDRELDATMIDAESGYAFYRCGLHFFGCTMRMHNRQYAPVMQGFHFRLDGRKVPVAEPRLSSPYRLSAKRDRDDVWEGYAITDEAGLVHVPDMTHNVQLTAESDGFRMRYADERLSCEKTITIGDDGIAWHYVLEVKQALRSIDHVLPLVVHDGRNPLRIAETPESGVLLLRTGDQSFTLRYEGTASPEMELHRSILSVSGISAKVYARASGPLQPGHIVRWSVKLSSSIL</sequence>